<comment type="subunit">
    <text evidence="2">Interacts with ribosomal protein uL14 (rplN).</text>
</comment>
<gene>
    <name evidence="2 3" type="primary">rsfS</name>
    <name evidence="3" type="ORF">FGF68_07185</name>
</gene>
<evidence type="ECO:0000313" key="3">
    <source>
        <dbReference type="EMBL" id="TNJ36500.1"/>
    </source>
</evidence>
<dbReference type="GO" id="GO:0005737">
    <property type="term" value="C:cytoplasm"/>
    <property type="evidence" value="ECO:0007669"/>
    <property type="project" value="UniProtKB-SubCell"/>
</dbReference>
<dbReference type="GO" id="GO:0042256">
    <property type="term" value="P:cytosolic ribosome assembly"/>
    <property type="evidence" value="ECO:0007669"/>
    <property type="project" value="UniProtKB-UniRule"/>
</dbReference>
<dbReference type="InterPro" id="IPR004394">
    <property type="entry name" value="Iojap/RsfS/C7orf30"/>
</dbReference>
<sequence>MTEDVARGDHTLAVSRMLAQRAAELLLEKKCEDVKILDVHGLTSATSFFVIATADSERKAEAAYEHVVEELKHEDERPLHVEGGESLHWVLIDYFDVVVHVFMPDERRFYDLESLWADAPVTEVEPPPDA</sequence>
<keyword evidence="2" id="KW-0678">Repressor</keyword>
<proteinExistence type="inferred from homology"/>
<dbReference type="Gene3D" id="3.30.460.10">
    <property type="entry name" value="Beta Polymerase, domain 2"/>
    <property type="match status" value="1"/>
</dbReference>
<keyword evidence="2" id="KW-0963">Cytoplasm</keyword>
<comment type="similarity">
    <text evidence="1 2">Belongs to the Iojap/RsfS family.</text>
</comment>
<keyword evidence="2" id="KW-0810">Translation regulation</keyword>
<protein>
    <recommendedName>
        <fullName evidence="2">Ribosomal silencing factor RsfS</fullName>
    </recommendedName>
</protein>
<evidence type="ECO:0000313" key="4">
    <source>
        <dbReference type="Proteomes" id="UP000309544"/>
    </source>
</evidence>
<dbReference type="HAMAP" id="MF_01477">
    <property type="entry name" value="Iojap_RsfS"/>
    <property type="match status" value="1"/>
</dbReference>
<comment type="subcellular location">
    <subcellularLocation>
        <location evidence="2">Cytoplasm</location>
    </subcellularLocation>
</comment>
<dbReference type="RefSeq" id="WP_068865989.1">
    <property type="nucleotide sequence ID" value="NZ_VDCI01000005.1"/>
</dbReference>
<dbReference type="SUPFAM" id="SSF81301">
    <property type="entry name" value="Nucleotidyltransferase"/>
    <property type="match status" value="1"/>
</dbReference>
<dbReference type="GO" id="GO:0043023">
    <property type="term" value="F:ribosomal large subunit binding"/>
    <property type="evidence" value="ECO:0007669"/>
    <property type="project" value="TreeGrafter"/>
</dbReference>
<dbReference type="NCBIfam" id="TIGR00090">
    <property type="entry name" value="rsfS_iojap_ybeB"/>
    <property type="match status" value="1"/>
</dbReference>
<keyword evidence="4" id="KW-1185">Reference proteome</keyword>
<dbReference type="AlphaFoldDB" id="A0A5C4RZE7"/>
<dbReference type="GO" id="GO:0017148">
    <property type="term" value="P:negative regulation of translation"/>
    <property type="evidence" value="ECO:0007669"/>
    <property type="project" value="UniProtKB-UniRule"/>
</dbReference>
<comment type="caution">
    <text evidence="3">The sequence shown here is derived from an EMBL/GenBank/DDBJ whole genome shotgun (WGS) entry which is preliminary data.</text>
</comment>
<organism evidence="3 4">
    <name type="scientific">Prosthecochloris vibrioformis</name>
    <name type="common">Chlorobium vibrioforme</name>
    <dbReference type="NCBI Taxonomy" id="1098"/>
    <lineage>
        <taxon>Bacteria</taxon>
        <taxon>Pseudomonadati</taxon>
        <taxon>Chlorobiota</taxon>
        <taxon>Chlorobiia</taxon>
        <taxon>Chlorobiales</taxon>
        <taxon>Chlorobiaceae</taxon>
        <taxon>Prosthecochloris</taxon>
    </lineage>
</organism>
<dbReference type="Pfam" id="PF02410">
    <property type="entry name" value="RsfS"/>
    <property type="match status" value="1"/>
</dbReference>
<dbReference type="PANTHER" id="PTHR21043">
    <property type="entry name" value="IOJAP SUPERFAMILY ORTHOLOG"/>
    <property type="match status" value="1"/>
</dbReference>
<evidence type="ECO:0000256" key="2">
    <source>
        <dbReference type="HAMAP-Rule" id="MF_01477"/>
    </source>
</evidence>
<dbReference type="InterPro" id="IPR043519">
    <property type="entry name" value="NT_sf"/>
</dbReference>
<accession>A0A5C4RZE7</accession>
<name>A0A5C4RZE7_PROVB</name>
<dbReference type="EMBL" id="VDCI01000005">
    <property type="protein sequence ID" value="TNJ36500.1"/>
    <property type="molecule type" value="Genomic_DNA"/>
</dbReference>
<dbReference type="Proteomes" id="UP000309544">
    <property type="component" value="Unassembled WGS sequence"/>
</dbReference>
<dbReference type="PANTHER" id="PTHR21043:SF0">
    <property type="entry name" value="MITOCHONDRIAL ASSEMBLY OF RIBOSOMAL LARGE SUBUNIT PROTEIN 1"/>
    <property type="match status" value="1"/>
</dbReference>
<comment type="function">
    <text evidence="2">Functions as a ribosomal silencing factor. Interacts with ribosomal protein uL14 (rplN), blocking formation of intersubunit bridge B8. Prevents association of the 30S and 50S ribosomal subunits and the formation of functional ribosomes, thus repressing translation.</text>
</comment>
<evidence type="ECO:0000256" key="1">
    <source>
        <dbReference type="ARBA" id="ARBA00010574"/>
    </source>
</evidence>
<dbReference type="GO" id="GO:0090071">
    <property type="term" value="P:negative regulation of ribosome biogenesis"/>
    <property type="evidence" value="ECO:0007669"/>
    <property type="project" value="UniProtKB-UniRule"/>
</dbReference>
<reference evidence="3 4" key="1">
    <citation type="submission" date="2019-05" db="EMBL/GenBank/DDBJ databases">
        <title>Draft Whole-Genome sequence of the green sulfur bacterium Prosthecochloris vibrioformis DSM 260.</title>
        <authorList>
            <person name="Meyer T.E."/>
            <person name="Kyndt J.A."/>
        </authorList>
    </citation>
    <scope>NUCLEOTIDE SEQUENCE [LARGE SCALE GENOMIC DNA]</scope>
    <source>
        <strain evidence="3 4">DSM 260</strain>
    </source>
</reference>